<evidence type="ECO:0000256" key="1">
    <source>
        <dbReference type="ARBA" id="ARBA00038184"/>
    </source>
</evidence>
<protein>
    <submittedName>
        <fullName evidence="3">SGNH_hydro domain-containing protein</fullName>
    </submittedName>
</protein>
<evidence type="ECO:0000313" key="3">
    <source>
        <dbReference type="WBParaSite" id="MCU_008058-RA"/>
    </source>
</evidence>
<dbReference type="Pfam" id="PF13472">
    <property type="entry name" value="Lipase_GDSL_2"/>
    <property type="match status" value="1"/>
</dbReference>
<dbReference type="InterPro" id="IPR036514">
    <property type="entry name" value="SGNH_hydro_sf"/>
</dbReference>
<accession>A0A5K3FI96</accession>
<dbReference type="SUPFAM" id="SSF52266">
    <property type="entry name" value="SGNH hydrolase"/>
    <property type="match status" value="1"/>
</dbReference>
<dbReference type="CDD" id="cd01820">
    <property type="entry name" value="PAF_acetylesterase_like"/>
    <property type="match status" value="1"/>
</dbReference>
<comment type="similarity">
    <text evidence="1">Belongs to the 'GDSL' lipolytic enzyme family. Platelet-activating factor acetylhydrolase IB beta/gamma subunits subfamily.</text>
</comment>
<evidence type="ECO:0000259" key="2">
    <source>
        <dbReference type="Pfam" id="PF13472"/>
    </source>
</evidence>
<dbReference type="WBParaSite" id="MCU_008058-RA">
    <property type="protein sequence ID" value="MCU_008058-RA"/>
    <property type="gene ID" value="MCU_008058"/>
</dbReference>
<dbReference type="PANTHER" id="PTHR11852:SF0">
    <property type="entry name" value="PLATELET-ACTIVATING FACTOR ACETYLHYDROLASE IB SUBUNIT BETA HOMOLOG"/>
    <property type="match status" value="1"/>
</dbReference>
<feature type="domain" description="SGNH hydrolase-type esterase" evidence="2">
    <location>
        <begin position="39"/>
        <end position="198"/>
    </location>
</feature>
<name>A0A5K3FI96_MESCO</name>
<reference evidence="3" key="1">
    <citation type="submission" date="2019-11" db="UniProtKB">
        <authorList>
            <consortium name="WormBaseParasite"/>
        </authorList>
    </citation>
    <scope>IDENTIFICATION</scope>
</reference>
<proteinExistence type="inferred from homology"/>
<dbReference type="Gene3D" id="3.40.50.1110">
    <property type="entry name" value="SGNH hydrolase"/>
    <property type="match status" value="1"/>
</dbReference>
<sequence>MAADIPTQPEDVEKDGCWLSQHTRFLCQAREKEPDILLIGDSIFFNFQATQMFKTYIEPLHCLNFSILNDETQHVLWRVLNGELDEVQVKVIALAVGTHNKGPAADIVKGIRAIVNVIKEKQPEAHIVIMGLLPCGRFPNPRRQKHEEVNRLLSVELSRPGDRVVFLCPDWDSFLQPNGSISHRDMLDYLHPTEAGYAKFIDPLVEEFQTSLQTFLKTNAPSTSPL</sequence>
<dbReference type="PANTHER" id="PTHR11852">
    <property type="entry name" value="PLATELET-ACTIVATING FACTOR ACETYLHYDROLASE"/>
    <property type="match status" value="1"/>
</dbReference>
<organism evidence="3">
    <name type="scientific">Mesocestoides corti</name>
    <name type="common">Flatworm</name>
    <dbReference type="NCBI Taxonomy" id="53468"/>
    <lineage>
        <taxon>Eukaryota</taxon>
        <taxon>Metazoa</taxon>
        <taxon>Spiralia</taxon>
        <taxon>Lophotrochozoa</taxon>
        <taxon>Platyhelminthes</taxon>
        <taxon>Cestoda</taxon>
        <taxon>Eucestoda</taxon>
        <taxon>Cyclophyllidea</taxon>
        <taxon>Mesocestoididae</taxon>
        <taxon>Mesocestoides</taxon>
    </lineage>
</organism>
<dbReference type="InterPro" id="IPR013830">
    <property type="entry name" value="SGNH_hydro"/>
</dbReference>
<dbReference type="AlphaFoldDB" id="A0A5K3FI96"/>